<dbReference type="GO" id="GO:0005886">
    <property type="term" value="C:plasma membrane"/>
    <property type="evidence" value="ECO:0007669"/>
    <property type="project" value="UniProtKB-SubCell"/>
</dbReference>
<feature type="domain" description="Trypanosome variant surface glycoprotein C-terminal" evidence="10">
    <location>
        <begin position="400"/>
        <end position="494"/>
    </location>
</feature>
<evidence type="ECO:0000259" key="11">
    <source>
        <dbReference type="Pfam" id="PF13206"/>
    </source>
</evidence>
<dbReference type="Pfam" id="PF10659">
    <property type="entry name" value="Trypan_glycop_C"/>
    <property type="match status" value="1"/>
</dbReference>
<evidence type="ECO:0000256" key="8">
    <source>
        <dbReference type="ARBA" id="ARBA00023288"/>
    </source>
</evidence>
<dbReference type="InterPro" id="IPR025932">
    <property type="entry name" value="Trypano_VSG_B_N_dom"/>
</dbReference>
<proteinExistence type="predicted"/>
<feature type="region of interest" description="Disordered" evidence="9">
    <location>
        <begin position="372"/>
        <end position="401"/>
    </location>
</feature>
<feature type="compositionally biased region" description="Low complexity" evidence="9">
    <location>
        <begin position="67"/>
        <end position="81"/>
    </location>
</feature>
<comment type="function">
    <text evidence="1">VSG forms a coat on the surface of the parasite. The trypanosome evades the immune response of the host by expressing a series of antigenically distinct VSGs from an estimated 1000 VSG genes.</text>
</comment>
<evidence type="ECO:0000256" key="3">
    <source>
        <dbReference type="ARBA" id="ARBA00022475"/>
    </source>
</evidence>
<evidence type="ECO:0000259" key="10">
    <source>
        <dbReference type="Pfam" id="PF10659"/>
    </source>
</evidence>
<dbReference type="VEuPathDB" id="TriTrypDB:Tb427_000040000"/>
<evidence type="ECO:0000256" key="2">
    <source>
        <dbReference type="ARBA" id="ARBA00004609"/>
    </source>
</evidence>
<evidence type="ECO:0000256" key="5">
    <source>
        <dbReference type="ARBA" id="ARBA00022729"/>
    </source>
</evidence>
<dbReference type="GO" id="GO:0098552">
    <property type="term" value="C:side of membrane"/>
    <property type="evidence" value="ECO:0007669"/>
    <property type="project" value="UniProtKB-KW"/>
</dbReference>
<organism evidence="12">
    <name type="scientific">Trypanosoma brucei</name>
    <dbReference type="NCBI Taxonomy" id="5691"/>
    <lineage>
        <taxon>Eukaryota</taxon>
        <taxon>Discoba</taxon>
        <taxon>Euglenozoa</taxon>
        <taxon>Kinetoplastea</taxon>
        <taxon>Metakinetoplastina</taxon>
        <taxon>Trypanosomatida</taxon>
        <taxon>Trypanosomatidae</taxon>
        <taxon>Trypanosoma</taxon>
    </lineage>
</organism>
<dbReference type="AlphaFoldDB" id="A0A1J0RAL0"/>
<keyword evidence="5" id="KW-0732">Signal</keyword>
<keyword evidence="3" id="KW-1003">Cell membrane</keyword>
<protein>
    <submittedName>
        <fullName evidence="12">Variant surface glycoprotein 1125.4316</fullName>
    </submittedName>
</protein>
<evidence type="ECO:0000256" key="1">
    <source>
        <dbReference type="ARBA" id="ARBA00002523"/>
    </source>
</evidence>
<dbReference type="EMBL" id="KX700884">
    <property type="protein sequence ID" value="APD74840.1"/>
    <property type="molecule type" value="Genomic_DNA"/>
</dbReference>
<evidence type="ECO:0000256" key="7">
    <source>
        <dbReference type="ARBA" id="ARBA00023180"/>
    </source>
</evidence>
<keyword evidence="7" id="KW-0325">Glycoprotein</keyword>
<keyword evidence="6" id="KW-0472">Membrane</keyword>
<keyword evidence="8" id="KW-0449">Lipoprotein</keyword>
<sequence length="495" mass="52460">MLARRTHAAGPVNGINRKPFTLLCQAVTSKSAIKGSESPSNEAVKITTMAAHMPLVMNEHAAITKLAQQSSSASSAEQSAQNVPEPCATSKRQACQSAAQYLKNLPVIEQLKLERLAKDKSGLKERLLKTVQAIETVGSKLRPHTQTTKAETDTETLLATAVYGGQEKTAPKLLGTGSSRQAQCGAGPNAAGASTTKSVAATIACLCSSGSGADSDNTTCYATATQQQAAWNQGSSIADWQTIENHCKAVAPEPTVLTASHLLKIASELETLLNEPKGNDGKVNYIGAVQAGSNAAACDGEAANGKGACATFAKASNVRQGPEWLNSLKAAAASLQQAERKRAEQRTAEATLTALNETLATILHLAIQPTSNAVTQPKKKEQGQEGQEQEGKAEKAEKECNSAKDDKEACKKLEGRGCTYDESNVDGKKCTLSKEAKKEAEKQKKETKQVKSALTTQKKEFKAENAALATGVEEKCGWIEEKCKDFSFLLNKKLL</sequence>
<accession>A0A1J0RAL0</accession>
<keyword evidence="4" id="KW-0336">GPI-anchor</keyword>
<name>A0A1J0RAL0_9TRYP</name>
<feature type="compositionally biased region" description="Basic and acidic residues" evidence="9">
    <location>
        <begin position="378"/>
        <end position="401"/>
    </location>
</feature>
<evidence type="ECO:0000256" key="9">
    <source>
        <dbReference type="SAM" id="MobiDB-lite"/>
    </source>
</evidence>
<reference evidence="12" key="1">
    <citation type="submission" date="2016-08" db="EMBL/GenBank/DDBJ databases">
        <title>VSG repertoire of Trypanosoma brucei EATRO 1125.</title>
        <authorList>
            <person name="Cross G.A."/>
        </authorList>
    </citation>
    <scope>NUCLEOTIDE SEQUENCE</scope>
    <source>
        <strain evidence="12">EATRO 1125</strain>
    </source>
</reference>
<dbReference type="InterPro" id="IPR019609">
    <property type="entry name" value="Variant_surf_glycoprt_trypan_C"/>
</dbReference>
<dbReference type="Pfam" id="PF13206">
    <property type="entry name" value="VSG_B"/>
    <property type="match status" value="1"/>
</dbReference>
<evidence type="ECO:0000313" key="12">
    <source>
        <dbReference type="EMBL" id="APD74840.1"/>
    </source>
</evidence>
<evidence type="ECO:0000256" key="6">
    <source>
        <dbReference type="ARBA" id="ARBA00023136"/>
    </source>
</evidence>
<feature type="region of interest" description="Disordered" evidence="9">
    <location>
        <begin position="66"/>
        <end position="85"/>
    </location>
</feature>
<comment type="subcellular location">
    <subcellularLocation>
        <location evidence="2">Cell membrane</location>
        <topology evidence="2">Lipid-anchor</topology>
        <topology evidence="2">GPI-anchor</topology>
    </subcellularLocation>
</comment>
<feature type="domain" description="Trypanosome variant surface glycoprotein B-type N-terminal" evidence="11">
    <location>
        <begin position="1"/>
        <end position="353"/>
    </location>
</feature>
<evidence type="ECO:0000256" key="4">
    <source>
        <dbReference type="ARBA" id="ARBA00022622"/>
    </source>
</evidence>